<evidence type="ECO:0000313" key="2">
    <source>
        <dbReference type="Proteomes" id="UP000610026"/>
    </source>
</evidence>
<dbReference type="EMBL" id="MW460249">
    <property type="protein sequence ID" value="QRE00581.1"/>
    <property type="molecule type" value="Genomic_DNA"/>
</dbReference>
<accession>A0A889IQL8</accession>
<protein>
    <submittedName>
        <fullName evidence="1">Uncharacterized protein</fullName>
    </submittedName>
</protein>
<reference evidence="1" key="1">
    <citation type="submission" date="2021-01" db="EMBL/GenBank/DDBJ databases">
        <authorList>
            <person name="Ben Porat S."/>
            <person name="Alkalay-Oren S."/>
            <person name="Coppenhagen-Glazer S."/>
            <person name="Hazan R."/>
        </authorList>
    </citation>
    <scope>NUCLEOTIDE SEQUENCE</scope>
</reference>
<dbReference type="GeneID" id="77947848"/>
<name>A0A889IQL8_9CAUD</name>
<proteinExistence type="predicted"/>
<dbReference type="KEGG" id="vg:77947848"/>
<dbReference type="RefSeq" id="YP_010671594.1">
    <property type="nucleotide sequence ID" value="NC_070969.1"/>
</dbReference>
<keyword evidence="2" id="KW-1185">Reference proteome</keyword>
<evidence type="ECO:0000313" key="1">
    <source>
        <dbReference type="EMBL" id="QRE00581.1"/>
    </source>
</evidence>
<sequence length="90" mass="8460">MSVGLGAFAQGLAGGMALGKSFKNGKKKDAPAAAATGDQKSVGFGIGQNLVGGDVGSAEIAAPAPANSGDGSWSALANILGGIINSDTGA</sequence>
<dbReference type="Proteomes" id="UP000610026">
    <property type="component" value="Segment"/>
</dbReference>
<organism evidence="1 2">
    <name type="scientific">Pseudomonas phage Itty13</name>
    <dbReference type="NCBI Taxonomy" id="2805750"/>
    <lineage>
        <taxon>Viruses</taxon>
        <taxon>Duplodnaviria</taxon>
        <taxon>Heunggongvirae</taxon>
        <taxon>Uroviricota</taxon>
        <taxon>Caudoviricetes</taxon>
        <taxon>Ittyvirus</taxon>
        <taxon>Ittyvirus itty13</taxon>
    </lineage>
</organism>